<accession>A0A6M3XGC5</accession>
<evidence type="ECO:0000259" key="1">
    <source>
        <dbReference type="Pfam" id="PF23843"/>
    </source>
</evidence>
<protein>
    <recommendedName>
        <fullName evidence="1">DUF7210 domain-containing protein</fullName>
    </recommendedName>
</protein>
<dbReference type="EMBL" id="MT144641">
    <property type="protein sequence ID" value="QJH96163.1"/>
    <property type="molecule type" value="Genomic_DNA"/>
</dbReference>
<reference evidence="3" key="1">
    <citation type="submission" date="2020-03" db="EMBL/GenBank/DDBJ databases">
        <title>The deep terrestrial virosphere.</title>
        <authorList>
            <person name="Holmfeldt K."/>
            <person name="Nilsson E."/>
            <person name="Simone D."/>
            <person name="Lopez-Fernandez M."/>
            <person name="Wu X."/>
            <person name="de Brujin I."/>
            <person name="Lundin D."/>
            <person name="Andersson A."/>
            <person name="Bertilsson S."/>
            <person name="Dopson M."/>
        </authorList>
    </citation>
    <scope>NUCLEOTIDE SEQUENCE</scope>
    <source>
        <strain evidence="2">MM415A00587</strain>
        <strain evidence="3">TM448B00641</strain>
    </source>
</reference>
<dbReference type="Pfam" id="PF23843">
    <property type="entry name" value="DUF7210"/>
    <property type="match status" value="1"/>
</dbReference>
<sequence length="62" mass="6649">MSNKSQVAAPQPTLEEVVLEKAHEHAGKKHKAGDTINVTADQKAWLTKQGVIGGKQEEQSNG</sequence>
<gene>
    <name evidence="2" type="ORF">MM415A00587_0026</name>
    <name evidence="3" type="ORF">TM448B00641_0030</name>
</gene>
<dbReference type="InterPro" id="IPR055634">
    <property type="entry name" value="DUF7210"/>
</dbReference>
<dbReference type="EMBL" id="MT142447">
    <property type="protein sequence ID" value="QJA81108.1"/>
    <property type="molecule type" value="Genomic_DNA"/>
</dbReference>
<feature type="domain" description="DUF7210" evidence="1">
    <location>
        <begin position="16"/>
        <end position="52"/>
    </location>
</feature>
<proteinExistence type="predicted"/>
<evidence type="ECO:0000313" key="3">
    <source>
        <dbReference type="EMBL" id="QJH96163.1"/>
    </source>
</evidence>
<organism evidence="3">
    <name type="scientific">viral metagenome</name>
    <dbReference type="NCBI Taxonomy" id="1070528"/>
    <lineage>
        <taxon>unclassified sequences</taxon>
        <taxon>metagenomes</taxon>
        <taxon>organismal metagenomes</taxon>
    </lineage>
</organism>
<name>A0A6M3XGC5_9ZZZZ</name>
<evidence type="ECO:0000313" key="2">
    <source>
        <dbReference type="EMBL" id="QJA81108.1"/>
    </source>
</evidence>
<dbReference type="AlphaFoldDB" id="A0A6M3XGC5"/>